<evidence type="ECO:0000256" key="2">
    <source>
        <dbReference type="ARBA" id="ARBA00022837"/>
    </source>
</evidence>
<evidence type="ECO:0000313" key="7">
    <source>
        <dbReference type="Proteomes" id="UP001472866"/>
    </source>
</evidence>
<dbReference type="GO" id="GO:0032273">
    <property type="term" value="P:positive regulation of protein polymerization"/>
    <property type="evidence" value="ECO:0007669"/>
    <property type="project" value="TreeGrafter"/>
</dbReference>
<dbReference type="GO" id="GO:0005874">
    <property type="term" value="C:microtubule"/>
    <property type="evidence" value="ECO:0007669"/>
    <property type="project" value="TreeGrafter"/>
</dbReference>
<dbReference type="Proteomes" id="UP001472866">
    <property type="component" value="Chromosome 10"/>
</dbReference>
<evidence type="ECO:0000256" key="4">
    <source>
        <dbReference type="SAM" id="MobiDB-lite"/>
    </source>
</evidence>
<dbReference type="InterPro" id="IPR002048">
    <property type="entry name" value="EF_hand_dom"/>
</dbReference>
<comment type="similarity">
    <text evidence="1">Belongs to the TPPP family.</text>
</comment>
<feature type="compositionally biased region" description="Basic and acidic residues" evidence="4">
    <location>
        <begin position="91"/>
        <end position="104"/>
    </location>
</feature>
<dbReference type="PROSITE" id="PS00018">
    <property type="entry name" value="EF_HAND_1"/>
    <property type="match status" value="1"/>
</dbReference>
<evidence type="ECO:0000259" key="5">
    <source>
        <dbReference type="PROSITE" id="PS50222"/>
    </source>
</evidence>
<dbReference type="EMBL" id="CP151510">
    <property type="protein sequence ID" value="WZN64754.1"/>
    <property type="molecule type" value="Genomic_DNA"/>
</dbReference>
<name>A0AAX4PEV5_9CHLO</name>
<dbReference type="GO" id="GO:0046785">
    <property type="term" value="P:microtubule polymerization"/>
    <property type="evidence" value="ECO:0007669"/>
    <property type="project" value="InterPro"/>
</dbReference>
<dbReference type="SMART" id="SM00054">
    <property type="entry name" value="EFh"/>
    <property type="match status" value="1"/>
</dbReference>
<sequence>MSVQMPEESGPLWSALVEILNSERSEKQRLKEDIDLLSAELERARQLHLATYQELQSAETTMSKMVYPGEPETLVRTPKQVLDRSTPASEPRSRATEGKRSTDRVTYDKSLKLQATGTPVIGTLTPNQATTSAKKVRFQTTAAATMLFQSPGPERRNLSQTLSASASPSTAGKALDYYSSPTRHRRQMVPREEGAVAGGRTPSKDLIEAKWKERCLTAEYKQKALQQQVSDMETDMITMSLKLEDKLDLQDRLLVKRFEIKNIEKWQQYTLRKSLLLVRALSRQVGDAMAAFGSTANKSEREQRVKGWKMVLQDLEAVVLSINRAGIKNKEGKGAAGRRKNFDFDLDDKAIESLFAMIDADGDGMISLSELKDFLEALRSDVDKRPLKLPAPVPLVQPQEGDSSTGMKLGDFFQELMEKHKKIKHFGKRKEINVKRLNKLSAKLLKSVYFTYCSFGMGHGEERTHHSNIMDGNNFAKLCRECSIISDLPPAEADIFFAAVTEMYSRNLTFEEFLHALLMVSEESGQELHEVITQVIDHGVPEIHVRTKKPMPPILKTAARRAARGVAEKEGRRGHSPTMTQPPSLECFYFVPFVTIKSRC</sequence>
<dbReference type="AlphaFoldDB" id="A0AAX4PEV5"/>
<feature type="coiled-coil region" evidence="3">
    <location>
        <begin position="20"/>
        <end position="47"/>
    </location>
</feature>
<dbReference type="PROSITE" id="PS50222">
    <property type="entry name" value="EF_HAND_2"/>
    <property type="match status" value="1"/>
</dbReference>
<evidence type="ECO:0000313" key="6">
    <source>
        <dbReference type="EMBL" id="WZN64754.1"/>
    </source>
</evidence>
<dbReference type="GO" id="GO:0001578">
    <property type="term" value="P:microtubule bundle formation"/>
    <property type="evidence" value="ECO:0007669"/>
    <property type="project" value="TreeGrafter"/>
</dbReference>
<keyword evidence="3" id="KW-0175">Coiled coil</keyword>
<dbReference type="SUPFAM" id="SSF47473">
    <property type="entry name" value="EF-hand"/>
    <property type="match status" value="2"/>
</dbReference>
<keyword evidence="7" id="KW-1185">Reference proteome</keyword>
<feature type="region of interest" description="Disordered" evidence="4">
    <location>
        <begin position="77"/>
        <end position="104"/>
    </location>
</feature>
<accession>A0AAX4PEV5</accession>
<dbReference type="GO" id="GO:0015631">
    <property type="term" value="F:tubulin binding"/>
    <property type="evidence" value="ECO:0007669"/>
    <property type="project" value="InterPro"/>
</dbReference>
<evidence type="ECO:0000256" key="1">
    <source>
        <dbReference type="ARBA" id="ARBA00010994"/>
    </source>
</evidence>
<dbReference type="InterPro" id="IPR018247">
    <property type="entry name" value="EF_Hand_1_Ca_BS"/>
</dbReference>
<dbReference type="InterPro" id="IPR008907">
    <property type="entry name" value="TPP/p25"/>
</dbReference>
<organism evidence="6 7">
    <name type="scientific">Chloropicon roscoffensis</name>
    <dbReference type="NCBI Taxonomy" id="1461544"/>
    <lineage>
        <taxon>Eukaryota</taxon>
        <taxon>Viridiplantae</taxon>
        <taxon>Chlorophyta</taxon>
        <taxon>Chloropicophyceae</taxon>
        <taxon>Chloropicales</taxon>
        <taxon>Chloropicaceae</taxon>
        <taxon>Chloropicon</taxon>
    </lineage>
</organism>
<feature type="domain" description="EF-hand" evidence="5">
    <location>
        <begin position="346"/>
        <end position="381"/>
    </location>
</feature>
<proteinExistence type="inferred from homology"/>
<dbReference type="PANTHER" id="PTHR12932:SF9">
    <property type="entry name" value="TUBULIN POLYMERIZATION-PROMOTING PROTEIN HOMOLOG"/>
    <property type="match status" value="1"/>
</dbReference>
<feature type="compositionally biased region" description="Polar residues" evidence="4">
    <location>
        <begin position="158"/>
        <end position="170"/>
    </location>
</feature>
<dbReference type="Gene3D" id="1.10.238.10">
    <property type="entry name" value="EF-hand"/>
    <property type="match status" value="2"/>
</dbReference>
<dbReference type="PANTHER" id="PTHR12932">
    <property type="entry name" value="P25 ALPHA-RELATED"/>
    <property type="match status" value="1"/>
</dbReference>
<dbReference type="GO" id="GO:0005509">
    <property type="term" value="F:calcium ion binding"/>
    <property type="evidence" value="ECO:0007669"/>
    <property type="project" value="InterPro"/>
</dbReference>
<dbReference type="InterPro" id="IPR011992">
    <property type="entry name" value="EF-hand-dom_pair"/>
</dbReference>
<gene>
    <name evidence="6" type="ORF">HKI87_10g63110</name>
</gene>
<dbReference type="Pfam" id="PF05517">
    <property type="entry name" value="p25-alpha"/>
    <property type="match status" value="1"/>
</dbReference>
<feature type="region of interest" description="Disordered" evidence="4">
    <location>
        <begin position="151"/>
        <end position="174"/>
    </location>
</feature>
<dbReference type="Pfam" id="PF13202">
    <property type="entry name" value="EF-hand_5"/>
    <property type="match status" value="1"/>
</dbReference>
<evidence type="ECO:0000256" key="3">
    <source>
        <dbReference type="SAM" id="Coils"/>
    </source>
</evidence>
<keyword evidence="2" id="KW-0106">Calcium</keyword>
<reference evidence="6 7" key="1">
    <citation type="submission" date="2024-03" db="EMBL/GenBank/DDBJ databases">
        <title>Complete genome sequence of the green alga Chloropicon roscoffensis RCC1871.</title>
        <authorList>
            <person name="Lemieux C."/>
            <person name="Pombert J.-F."/>
            <person name="Otis C."/>
            <person name="Turmel M."/>
        </authorList>
    </citation>
    <scope>NUCLEOTIDE SEQUENCE [LARGE SCALE GENOMIC DNA]</scope>
    <source>
        <strain evidence="6 7">RCC1871</strain>
    </source>
</reference>
<protein>
    <recommendedName>
        <fullName evidence="5">EF-hand domain-containing protein</fullName>
    </recommendedName>
</protein>